<feature type="compositionally biased region" description="Basic and acidic residues" evidence="1">
    <location>
        <begin position="12"/>
        <end position="21"/>
    </location>
</feature>
<proteinExistence type="predicted"/>
<dbReference type="EMBL" id="CP060394">
    <property type="protein sequence ID" value="QNI32644.1"/>
    <property type="molecule type" value="Genomic_DNA"/>
</dbReference>
<dbReference type="Pfam" id="PF04325">
    <property type="entry name" value="DUF465"/>
    <property type="match status" value="1"/>
</dbReference>
<dbReference type="Gene3D" id="6.10.280.50">
    <property type="match status" value="1"/>
</dbReference>
<evidence type="ECO:0000313" key="3">
    <source>
        <dbReference type="Proteomes" id="UP000515312"/>
    </source>
</evidence>
<dbReference type="AlphaFoldDB" id="A0A7G8BJC4"/>
<evidence type="ECO:0000313" key="2">
    <source>
        <dbReference type="EMBL" id="QNI32644.1"/>
    </source>
</evidence>
<gene>
    <name evidence="2" type="ORF">H7849_01070</name>
</gene>
<dbReference type="KEGG" id="adin:H7849_01070"/>
<dbReference type="InterPro" id="IPR038444">
    <property type="entry name" value="DUF465_sf"/>
</dbReference>
<evidence type="ECO:0000256" key="1">
    <source>
        <dbReference type="SAM" id="MobiDB-lite"/>
    </source>
</evidence>
<organism evidence="2 3">
    <name type="scientific">Alloacidobacterium dinghuense</name>
    <dbReference type="NCBI Taxonomy" id="2763107"/>
    <lineage>
        <taxon>Bacteria</taxon>
        <taxon>Pseudomonadati</taxon>
        <taxon>Acidobacteriota</taxon>
        <taxon>Terriglobia</taxon>
        <taxon>Terriglobales</taxon>
        <taxon>Acidobacteriaceae</taxon>
        <taxon>Alloacidobacterium</taxon>
    </lineage>
</organism>
<dbReference type="RefSeq" id="WP_186743598.1">
    <property type="nucleotide sequence ID" value="NZ_CP060394.1"/>
</dbReference>
<name>A0A7G8BJC4_9BACT</name>
<feature type="region of interest" description="Disordered" evidence="1">
    <location>
        <begin position="1"/>
        <end position="21"/>
    </location>
</feature>
<keyword evidence="3" id="KW-1185">Reference proteome</keyword>
<accession>A0A7G8BJC4</accession>
<sequence>MDMETFGSPNSEEVRRLQEQHRHYSDKLESLLQKPYLSAEEQLEEVRLKKLKLSVKDEMEMLRHGVLHHVA</sequence>
<reference evidence="2 3" key="1">
    <citation type="submission" date="2020-08" db="EMBL/GenBank/DDBJ databases">
        <title>Edaphobacter telluris sp. nov. and Acidobacterium dinghuensis sp. nov., two acidobacteria isolated from forest soil.</title>
        <authorList>
            <person name="Fu J."/>
            <person name="Qiu L."/>
        </authorList>
    </citation>
    <scope>NUCLEOTIDE SEQUENCE [LARGE SCALE GENOMIC DNA]</scope>
    <source>
        <strain evidence="2">4Y35</strain>
    </source>
</reference>
<dbReference type="Proteomes" id="UP000515312">
    <property type="component" value="Chromosome"/>
</dbReference>
<dbReference type="InterPro" id="IPR007420">
    <property type="entry name" value="DUF465"/>
</dbReference>
<protein>
    <submittedName>
        <fullName evidence="2">DUF465 domain-containing protein</fullName>
    </submittedName>
</protein>